<evidence type="ECO:0000256" key="1">
    <source>
        <dbReference type="ARBA" id="ARBA00004613"/>
    </source>
</evidence>
<evidence type="ECO:0000256" key="6">
    <source>
        <dbReference type="ARBA" id="ARBA00022729"/>
    </source>
</evidence>
<dbReference type="PRINTS" id="PR00435">
    <property type="entry name" value="INTERLEUKIN7"/>
</dbReference>
<keyword evidence="4 12" id="KW-0202">Cytokine</keyword>
<evidence type="ECO:0000256" key="3">
    <source>
        <dbReference type="ARBA" id="ARBA00019460"/>
    </source>
</evidence>
<feature type="chain" id="PRO_5045744538" description="Interleukin-7" evidence="13">
    <location>
        <begin position="26"/>
        <end position="155"/>
    </location>
</feature>
<dbReference type="SMART" id="SM00127">
    <property type="entry name" value="IL7"/>
    <property type="match status" value="1"/>
</dbReference>
<keyword evidence="7 12" id="KW-0339">Growth factor</keyword>
<comment type="function">
    <text evidence="11">Hematopoietic cytokine that plays an essential role in the development, expansion, and survival of naive and memory T-cells and B-cells thereby regulating the number of mature lymphocytes and maintaining lymphoid homeostasis. Mechanistically, exerts its biological effects through a receptor composed of IL7RA subunit and the cytokine receptor common subunit gamma/CSF2RG. Binding to the receptor leads to activation of various kinases including JAK1 or JAK3 depending on the cell type and subsequently propagation of signals through activation of several downstream signaling pathways including the PI3K/Akt/mTOR or the JAK-STAT5.</text>
</comment>
<evidence type="ECO:0000313" key="14">
    <source>
        <dbReference type="Proteomes" id="UP000694915"/>
    </source>
</evidence>
<keyword evidence="5 12" id="KW-0964">Secreted</keyword>
<dbReference type="Gene3D" id="1.20.1250.50">
    <property type="match status" value="1"/>
</dbReference>
<comment type="subcellular location">
    <subcellularLocation>
        <location evidence="1 12">Secreted</location>
    </subcellularLocation>
</comment>
<reference evidence="15" key="1">
    <citation type="submission" date="2025-08" db="UniProtKB">
        <authorList>
            <consortium name="RefSeq"/>
        </authorList>
    </citation>
    <scope>IDENTIFICATION</scope>
</reference>
<comment type="subunit">
    <text evidence="10">Interacts with IL7R and CSF2RG.</text>
</comment>
<dbReference type="Proteomes" id="UP000694915">
    <property type="component" value="Linkage group LG5"/>
</dbReference>
<comment type="similarity">
    <text evidence="2 12">Belongs to the IL-7/IL-9 family.</text>
</comment>
<keyword evidence="6 13" id="KW-0732">Signal</keyword>
<sequence length="155" mass="17701">MFHVSFRYIFGIPPLILVLLPVTSSDCHIQDKEGKAYESVLMVSIDELLDKMTGNGNNCPNKEPNFFKKHPCDDAKEAAFLNRAARKLNQFLKMNISEEFNIHLLTVSQGTQTLVNCTSKEEKSPKDQKKNDPCFLKRLLREIKTCWNKILKGGI</sequence>
<evidence type="ECO:0000256" key="9">
    <source>
        <dbReference type="ARBA" id="ARBA00023180"/>
    </source>
</evidence>
<evidence type="ECO:0000256" key="13">
    <source>
        <dbReference type="SAM" id="SignalP"/>
    </source>
</evidence>
<keyword evidence="9" id="KW-0325">Glycoprotein</keyword>
<organism evidence="14 15">
    <name type="scientific">Microtus ochrogaster</name>
    <name type="common">Prairie vole</name>
    <dbReference type="NCBI Taxonomy" id="79684"/>
    <lineage>
        <taxon>Eukaryota</taxon>
        <taxon>Metazoa</taxon>
        <taxon>Chordata</taxon>
        <taxon>Craniata</taxon>
        <taxon>Vertebrata</taxon>
        <taxon>Euteleostomi</taxon>
        <taxon>Mammalia</taxon>
        <taxon>Eutheria</taxon>
        <taxon>Euarchontoglires</taxon>
        <taxon>Glires</taxon>
        <taxon>Rodentia</taxon>
        <taxon>Myomorpha</taxon>
        <taxon>Muroidea</taxon>
        <taxon>Cricetidae</taxon>
        <taxon>Arvicolinae</taxon>
        <taxon>Microtus</taxon>
    </lineage>
</organism>
<dbReference type="PIRSF" id="PIRSF001942">
    <property type="entry name" value="IL-7"/>
    <property type="match status" value="1"/>
</dbReference>
<evidence type="ECO:0000313" key="15">
    <source>
        <dbReference type="RefSeq" id="XP_026642631.1"/>
    </source>
</evidence>
<dbReference type="PROSITE" id="PS00255">
    <property type="entry name" value="INTERLEUKIN_7_9"/>
    <property type="match status" value="1"/>
</dbReference>
<protein>
    <recommendedName>
        <fullName evidence="3 12">Interleukin-7</fullName>
        <shortName evidence="12">IL-7</shortName>
    </recommendedName>
</protein>
<dbReference type="GeneID" id="101992993"/>
<evidence type="ECO:0000256" key="7">
    <source>
        <dbReference type="ARBA" id="ARBA00023030"/>
    </source>
</evidence>
<dbReference type="RefSeq" id="XP_026642631.1">
    <property type="nucleotide sequence ID" value="XM_026786830.1"/>
</dbReference>
<dbReference type="InterPro" id="IPR038325">
    <property type="entry name" value="IL7_sf"/>
</dbReference>
<proteinExistence type="inferred from homology"/>
<dbReference type="PANTHER" id="PTHR48492">
    <property type="entry name" value="INTERLEUKIN-7"/>
    <property type="match status" value="1"/>
</dbReference>
<keyword evidence="8" id="KW-1015">Disulfide bond</keyword>
<evidence type="ECO:0000256" key="2">
    <source>
        <dbReference type="ARBA" id="ARBA00007621"/>
    </source>
</evidence>
<feature type="signal peptide" evidence="13">
    <location>
        <begin position="1"/>
        <end position="25"/>
    </location>
</feature>
<dbReference type="InterPro" id="IPR001181">
    <property type="entry name" value="IL-7"/>
</dbReference>
<evidence type="ECO:0000256" key="4">
    <source>
        <dbReference type="ARBA" id="ARBA00022514"/>
    </source>
</evidence>
<dbReference type="Pfam" id="PF01415">
    <property type="entry name" value="IL7"/>
    <property type="match status" value="1"/>
</dbReference>
<keyword evidence="14" id="KW-1185">Reference proteome</keyword>
<accession>A0ABM1UKW9</accession>
<evidence type="ECO:0000256" key="12">
    <source>
        <dbReference type="PIRNR" id="PIRNR001942"/>
    </source>
</evidence>
<evidence type="ECO:0000256" key="8">
    <source>
        <dbReference type="ARBA" id="ARBA00023157"/>
    </source>
</evidence>
<dbReference type="PANTHER" id="PTHR48492:SF1">
    <property type="entry name" value="INTERLEUKIN-7"/>
    <property type="match status" value="1"/>
</dbReference>
<dbReference type="InterPro" id="IPR018049">
    <property type="entry name" value="IL-7/IL-9_CS"/>
</dbReference>
<name>A0ABM1UKW9_MICOH</name>
<gene>
    <name evidence="15" type="primary">Il7</name>
</gene>
<evidence type="ECO:0000256" key="11">
    <source>
        <dbReference type="ARBA" id="ARBA00045932"/>
    </source>
</evidence>
<evidence type="ECO:0000256" key="10">
    <source>
        <dbReference type="ARBA" id="ARBA00034136"/>
    </source>
</evidence>
<evidence type="ECO:0000256" key="5">
    <source>
        <dbReference type="ARBA" id="ARBA00022525"/>
    </source>
</evidence>